<dbReference type="InterPro" id="IPR008030">
    <property type="entry name" value="NmrA-like"/>
</dbReference>
<dbReference type="EMBL" id="CP120988">
    <property type="protein sequence ID" value="WLQ54926.1"/>
    <property type="molecule type" value="Genomic_DNA"/>
</dbReference>
<dbReference type="Pfam" id="PF05368">
    <property type="entry name" value="NmrA"/>
    <property type="match status" value="1"/>
</dbReference>
<feature type="domain" description="NmrA-like" evidence="1">
    <location>
        <begin position="2"/>
        <end position="248"/>
    </location>
</feature>
<evidence type="ECO:0000259" key="1">
    <source>
        <dbReference type="Pfam" id="PF05368"/>
    </source>
</evidence>
<accession>A0ABY9IJY6</accession>
<dbReference type="Proteomes" id="UP001235744">
    <property type="component" value="Chromosome"/>
</dbReference>
<name>A0ABY9IJY6_9ACTN</name>
<keyword evidence="3" id="KW-1185">Reference proteome</keyword>
<evidence type="ECO:0000313" key="2">
    <source>
        <dbReference type="EMBL" id="WLQ54926.1"/>
    </source>
</evidence>
<proteinExistence type="predicted"/>
<gene>
    <name evidence="2" type="ORF">P8A19_05490</name>
</gene>
<dbReference type="SUPFAM" id="SSF51735">
    <property type="entry name" value="NAD(P)-binding Rossmann-fold domains"/>
    <property type="match status" value="1"/>
</dbReference>
<protein>
    <submittedName>
        <fullName evidence="2">NAD(P)H-binding protein</fullName>
    </submittedName>
</protein>
<dbReference type="Gene3D" id="3.40.50.720">
    <property type="entry name" value="NAD(P)-binding Rossmann-like Domain"/>
    <property type="match status" value="1"/>
</dbReference>
<dbReference type="InterPro" id="IPR051604">
    <property type="entry name" value="Ergot_Alk_Oxidoreductase"/>
</dbReference>
<dbReference type="RefSeq" id="WP_306105884.1">
    <property type="nucleotide sequence ID" value="NZ_CP120988.1"/>
</dbReference>
<dbReference type="Gene3D" id="3.90.25.10">
    <property type="entry name" value="UDP-galactose 4-epimerase, domain 1"/>
    <property type="match status" value="1"/>
</dbReference>
<dbReference type="PANTHER" id="PTHR43162:SF1">
    <property type="entry name" value="PRESTALK A DIFFERENTIATION PROTEIN A"/>
    <property type="match status" value="1"/>
</dbReference>
<dbReference type="PANTHER" id="PTHR43162">
    <property type="match status" value="1"/>
</dbReference>
<organism evidence="2 3">
    <name type="scientific">Streptomyces poriferorum</name>
    <dbReference type="NCBI Taxonomy" id="2798799"/>
    <lineage>
        <taxon>Bacteria</taxon>
        <taxon>Bacillati</taxon>
        <taxon>Actinomycetota</taxon>
        <taxon>Actinomycetes</taxon>
        <taxon>Kitasatosporales</taxon>
        <taxon>Streptomycetaceae</taxon>
        <taxon>Streptomyces</taxon>
    </lineage>
</organism>
<dbReference type="InterPro" id="IPR036291">
    <property type="entry name" value="NAD(P)-bd_dom_sf"/>
</dbReference>
<sequence>MILLTGATGSIGTHLVRQLQKRQAPFTALVRDAAKGRALGCPYVVGDFDDPESINAALATADQVLLNGAGAAPTADGGPQPMIAQQKSLIDAAVRIGVAKIVKISVWHAHRGGRLAEGAHWDIEQHLKSSGIDWSLLQPSGFMQNFITGAGTFDDGGRLIAPAPDAPVSYIDCYDIAACAAVLLTEDLGTGRTFVLTGPEALTMAEVAGHLSRAFDKPVGVVSLSRDGMALRLEALGLPSQFADDVAHLWAEVAAGSLAATTEEVVGLTGRKPRTFVEFLSANRAAYR</sequence>
<reference evidence="2 3" key="1">
    <citation type="submission" date="2023-03" db="EMBL/GenBank/DDBJ databases">
        <title>Isolation and description of six Streptomyces strains from soil environments, able to metabolize different microbial glucans.</title>
        <authorList>
            <person name="Widen T."/>
            <person name="Larsbrink J."/>
        </authorList>
    </citation>
    <scope>NUCLEOTIDE SEQUENCE [LARGE SCALE GENOMIC DNA]</scope>
    <source>
        <strain evidence="2 3">Alt2</strain>
    </source>
</reference>
<evidence type="ECO:0000313" key="3">
    <source>
        <dbReference type="Proteomes" id="UP001235744"/>
    </source>
</evidence>